<dbReference type="EMBL" id="CBMG010000705">
    <property type="protein sequence ID" value="CEG03382.1"/>
    <property type="molecule type" value="Genomic_DNA"/>
</dbReference>
<comment type="caution">
    <text evidence="2">The sequence shown here is derived from an EMBL/GenBank/DDBJ whole genome shotgun (WGS) entry which is preliminary data.</text>
</comment>
<evidence type="ECO:0000256" key="1">
    <source>
        <dbReference type="SAM" id="MobiDB-lite"/>
    </source>
</evidence>
<protein>
    <submittedName>
        <fullName evidence="2">WGS project CBMG000000000 data, contig CS5907-c000707</fullName>
    </submittedName>
</protein>
<feature type="region of interest" description="Disordered" evidence="1">
    <location>
        <begin position="86"/>
        <end position="114"/>
    </location>
</feature>
<accession>A0A096PEY9</accession>
<reference evidence="2" key="1">
    <citation type="submission" date="2013-05" db="EMBL/GenBank/DDBJ databases">
        <title>Draft genome sequences of six wheat associated Fusarium spp. isolates.</title>
        <authorList>
            <person name="Moolhuijzen P.M."/>
            <person name="Manners J.M."/>
            <person name="Wilcox S."/>
            <person name="Bellgard M.I."/>
            <person name="Gardiner D.M."/>
        </authorList>
    </citation>
    <scope>NUCLEOTIDE SEQUENCE</scope>
    <source>
        <strain evidence="2">CS5907</strain>
        <strain evidence="2">CS5907</strain>
    </source>
</reference>
<sequence>MELETHLKSLLNGRGYAVTRSDLLRRYRPRSTTPTETTVTSLMQIQRTVKDLKASVPLGKILGRQRETHRQQQPFDLISRCTSPEETDTFIGHDGMSDTDLGRDESDRSNHTQLSSGSNTINVIQYHILTICCYFQVLHMPESILRPVTRQDSVLFVLFCDTAQNLLLLLVEFSALLGYRSPLLKSLKGKLAEIHPIPLQSDTTSFRYLSKLHLMSFLHFRHGGVHIHDMASLAKVAL</sequence>
<evidence type="ECO:0000313" key="2">
    <source>
        <dbReference type="EMBL" id="CEG03382.1"/>
    </source>
</evidence>
<gene>
    <name evidence="2" type="ORF">BN851_0037480</name>
</gene>
<proteinExistence type="predicted"/>
<feature type="compositionally biased region" description="Basic and acidic residues" evidence="1">
    <location>
        <begin position="100"/>
        <end position="110"/>
    </location>
</feature>
<dbReference type="AlphaFoldDB" id="A0A096PEY9"/>
<name>A0A096PEY9_9HYPO</name>
<organism evidence="2">
    <name type="scientific">Fusarium acuminatum CS5907</name>
    <dbReference type="NCBI Taxonomy" id="1318461"/>
    <lineage>
        <taxon>Eukaryota</taxon>
        <taxon>Fungi</taxon>
        <taxon>Dikarya</taxon>
        <taxon>Ascomycota</taxon>
        <taxon>Pezizomycotina</taxon>
        <taxon>Sordariomycetes</taxon>
        <taxon>Hypocreomycetidae</taxon>
        <taxon>Hypocreales</taxon>
        <taxon>Nectriaceae</taxon>
        <taxon>Fusarium</taxon>
        <taxon>Fusarium tricinctum species complex</taxon>
    </lineage>
</organism>